<dbReference type="Gene3D" id="3.40.50.300">
    <property type="entry name" value="P-loop containing nucleotide triphosphate hydrolases"/>
    <property type="match status" value="1"/>
</dbReference>
<dbReference type="PATRIC" id="fig|29290.4.peg.2471"/>
<dbReference type="SUPFAM" id="SSF52540">
    <property type="entry name" value="P-loop containing nucleoside triphosphate hydrolases"/>
    <property type="match status" value="1"/>
</dbReference>
<sequence>MAAYGITEVSVKGLKGIEEALTRRRQAWQDRQVKREALQRDIATINSDLETHQALIMKLDEELQARGVQHSELLVQLEDNSRQRSELYGTKVPDDEENRQALAVEEAEGVLERARQLHGGAQEAVSTLKSKVSSLGDDLRRRTDELLAAQQGLTQRLSQAGFTDEADYQAACMNDQQRRQLSQRKEALQRQQTELDTRRTDKITALTIERDKAVTDQSRDVLQEELSLHQVRLKEAQQKMGGIRQQLLEDEARQAKYKERLVVIGLQERECFRWDALHELIGSADGKKYRNFVQGLTFEIMVSHANSQLQKMTDRYLLVRSNVQPLELNVIDSYQGGEVRSTKNLSGGEGFIVSLALALGLSNMAGRNVRIDSLFLDEGFGTLDEDALETAIETLAQLQQEGKVIGIISHVSALKERFSTQIQVAPKTGGRSVISGPGCSRV</sequence>
<dbReference type="PANTHER" id="PTHR32114:SF2">
    <property type="entry name" value="ABC TRANSPORTER ABCH.3"/>
    <property type="match status" value="1"/>
</dbReference>
<proteinExistence type="predicted"/>
<keyword evidence="1" id="KW-0175">Coiled coil</keyword>
<gene>
    <name evidence="2" type="ORF">MBAV_001862</name>
</gene>
<protein>
    <submittedName>
        <fullName evidence="2">Nuclease SbcCD subunit C SbcC</fullName>
    </submittedName>
</protein>
<keyword evidence="3" id="KW-1185">Reference proteome</keyword>
<name>A0A0F3GVR6_9BACT</name>
<dbReference type="PANTHER" id="PTHR32114">
    <property type="entry name" value="ABC TRANSPORTER ABCH.3"/>
    <property type="match status" value="1"/>
</dbReference>
<dbReference type="Proteomes" id="UP000033423">
    <property type="component" value="Unassembled WGS sequence"/>
</dbReference>
<dbReference type="InterPro" id="IPR027417">
    <property type="entry name" value="P-loop_NTPase"/>
</dbReference>
<dbReference type="Pfam" id="PF13558">
    <property type="entry name" value="SbcC_Walker_B"/>
    <property type="match status" value="1"/>
</dbReference>
<evidence type="ECO:0000313" key="3">
    <source>
        <dbReference type="Proteomes" id="UP000033423"/>
    </source>
</evidence>
<evidence type="ECO:0000256" key="1">
    <source>
        <dbReference type="SAM" id="Coils"/>
    </source>
</evidence>
<comment type="caution">
    <text evidence="2">The sequence shown here is derived from an EMBL/GenBank/DDBJ whole genome shotgun (WGS) entry which is preliminary data.</text>
</comment>
<dbReference type="EMBL" id="LACI01000795">
    <property type="protein sequence ID" value="KJU85952.1"/>
    <property type="molecule type" value="Genomic_DNA"/>
</dbReference>
<feature type="coiled-coil region" evidence="1">
    <location>
        <begin position="174"/>
        <end position="253"/>
    </location>
</feature>
<organism evidence="2 3">
    <name type="scientific">Candidatus Magnetobacterium bavaricum</name>
    <dbReference type="NCBI Taxonomy" id="29290"/>
    <lineage>
        <taxon>Bacteria</taxon>
        <taxon>Pseudomonadati</taxon>
        <taxon>Nitrospirota</taxon>
        <taxon>Thermodesulfovibrionia</taxon>
        <taxon>Thermodesulfovibrionales</taxon>
        <taxon>Candidatus Magnetobacteriaceae</taxon>
        <taxon>Candidatus Magnetobacterium</taxon>
    </lineage>
</organism>
<evidence type="ECO:0000313" key="2">
    <source>
        <dbReference type="EMBL" id="KJU85952.1"/>
    </source>
</evidence>
<dbReference type="AlphaFoldDB" id="A0A0F3GVR6"/>
<reference evidence="2 3" key="1">
    <citation type="submission" date="2015-02" db="EMBL/GenBank/DDBJ databases">
        <title>Single-cell genomics of uncultivated deep-branching MTB reveals a conserved set of magnetosome genes.</title>
        <authorList>
            <person name="Kolinko S."/>
            <person name="Richter M."/>
            <person name="Glockner F.O."/>
            <person name="Brachmann A."/>
            <person name="Schuler D."/>
        </authorList>
    </citation>
    <scope>NUCLEOTIDE SEQUENCE [LARGE SCALE GENOMIC DNA]</scope>
    <source>
        <strain evidence="2">TM-1</strain>
    </source>
</reference>
<accession>A0A0F3GVR6</accession>